<name>A0A848I8C7_9BURK</name>
<feature type="signal peptide" evidence="1">
    <location>
        <begin position="1"/>
        <end position="22"/>
    </location>
</feature>
<feature type="chain" id="PRO_5032967206" description="Surface antigen" evidence="1">
    <location>
        <begin position="23"/>
        <end position="167"/>
    </location>
</feature>
<dbReference type="EMBL" id="JABBGJ010000001">
    <property type="protein sequence ID" value="NML96364.1"/>
    <property type="molecule type" value="Genomic_DNA"/>
</dbReference>
<dbReference type="AlphaFoldDB" id="A0A848I8C7"/>
<evidence type="ECO:0000313" key="3">
    <source>
        <dbReference type="Proteomes" id="UP000544134"/>
    </source>
</evidence>
<evidence type="ECO:0000313" key="2">
    <source>
        <dbReference type="EMBL" id="NML96364.1"/>
    </source>
</evidence>
<evidence type="ECO:0000256" key="1">
    <source>
        <dbReference type="SAM" id="SignalP"/>
    </source>
</evidence>
<organism evidence="2 3">
    <name type="scientific">Paraburkholderia polaris</name>
    <dbReference type="NCBI Taxonomy" id="2728848"/>
    <lineage>
        <taxon>Bacteria</taxon>
        <taxon>Pseudomonadati</taxon>
        <taxon>Pseudomonadota</taxon>
        <taxon>Betaproteobacteria</taxon>
        <taxon>Burkholderiales</taxon>
        <taxon>Burkholderiaceae</taxon>
        <taxon>Paraburkholderia</taxon>
    </lineage>
</organism>
<sequence>MDKLLRFGTLLVCLGFAAPALAQTYDEQPVPADSTDSTNCRAVVGQAEIDGTMQQVVGRACLQGDGTWQIVQSQDGSVLWYPVAAYPYPDPWWWGPPIFIGAGVSFIFVDHFHHFHHFDHFHQMGHVHFAPIGAGFHRGPFPGGGMRGFAGTRGFGGMHGVGGMHRR</sequence>
<dbReference type="RefSeq" id="WP_169483354.1">
    <property type="nucleotide sequence ID" value="NZ_JABBGJ010000001.1"/>
</dbReference>
<keyword evidence="3" id="KW-1185">Reference proteome</keyword>
<keyword evidence="1" id="KW-0732">Signal</keyword>
<accession>A0A848I8C7</accession>
<gene>
    <name evidence="2" type="ORF">HHL24_00075</name>
</gene>
<comment type="caution">
    <text evidence="2">The sequence shown here is derived from an EMBL/GenBank/DDBJ whole genome shotgun (WGS) entry which is preliminary data.</text>
</comment>
<reference evidence="2 3" key="1">
    <citation type="submission" date="2020-04" db="EMBL/GenBank/DDBJ databases">
        <title>Paraburkholderia sp. RP-4-7 isolated from soil.</title>
        <authorList>
            <person name="Dahal R.H."/>
        </authorList>
    </citation>
    <scope>NUCLEOTIDE SEQUENCE [LARGE SCALE GENOMIC DNA]</scope>
    <source>
        <strain evidence="2 3">RP-4-7</strain>
    </source>
</reference>
<protein>
    <recommendedName>
        <fullName evidence="4">Surface antigen</fullName>
    </recommendedName>
</protein>
<proteinExistence type="predicted"/>
<dbReference type="Proteomes" id="UP000544134">
    <property type="component" value="Unassembled WGS sequence"/>
</dbReference>
<evidence type="ECO:0008006" key="4">
    <source>
        <dbReference type="Google" id="ProtNLM"/>
    </source>
</evidence>